<feature type="compositionally biased region" description="Acidic residues" evidence="1">
    <location>
        <begin position="1"/>
        <end position="10"/>
    </location>
</feature>
<dbReference type="GO" id="GO:0005886">
    <property type="term" value="C:plasma membrane"/>
    <property type="evidence" value="ECO:0007669"/>
    <property type="project" value="TreeGrafter"/>
</dbReference>
<feature type="region of interest" description="Disordered" evidence="1">
    <location>
        <begin position="1"/>
        <end position="20"/>
    </location>
</feature>
<keyword evidence="2" id="KW-1133">Transmembrane helix</keyword>
<name>A0A7R9VPM3_9STRA</name>
<evidence type="ECO:0000256" key="1">
    <source>
        <dbReference type="SAM" id="MobiDB-lite"/>
    </source>
</evidence>
<dbReference type="AlphaFoldDB" id="A0A7R9VPM3"/>
<proteinExistence type="predicted"/>
<dbReference type="InterPro" id="IPR045122">
    <property type="entry name" value="Csc1-like"/>
</dbReference>
<feature type="transmembrane region" description="Helical" evidence="2">
    <location>
        <begin position="656"/>
        <end position="684"/>
    </location>
</feature>
<accession>A0A7R9VPM3</accession>
<feature type="transmembrane region" description="Helical" evidence="2">
    <location>
        <begin position="710"/>
        <end position="728"/>
    </location>
</feature>
<feature type="transmembrane region" description="Helical" evidence="2">
    <location>
        <begin position="818"/>
        <end position="844"/>
    </location>
</feature>
<evidence type="ECO:0000256" key="2">
    <source>
        <dbReference type="SAM" id="Phobius"/>
    </source>
</evidence>
<keyword evidence="2" id="KW-0812">Transmembrane</keyword>
<evidence type="ECO:0000313" key="3">
    <source>
        <dbReference type="EMBL" id="CAD8301183.1"/>
    </source>
</evidence>
<dbReference type="PANTHER" id="PTHR13018">
    <property type="entry name" value="PROBABLE MEMBRANE PROTEIN DUF221-RELATED"/>
    <property type="match status" value="1"/>
</dbReference>
<gene>
    <name evidence="3" type="ORF">TDUB1175_LOCUS5308</name>
</gene>
<dbReference type="GO" id="GO:0005227">
    <property type="term" value="F:calcium-activated cation channel activity"/>
    <property type="evidence" value="ECO:0007669"/>
    <property type="project" value="InterPro"/>
</dbReference>
<dbReference type="EMBL" id="HBED01010660">
    <property type="protein sequence ID" value="CAD8301183.1"/>
    <property type="molecule type" value="Transcribed_RNA"/>
</dbReference>
<organism evidence="3">
    <name type="scientific">Pseudictyota dubia</name>
    <dbReference type="NCBI Taxonomy" id="2749911"/>
    <lineage>
        <taxon>Eukaryota</taxon>
        <taxon>Sar</taxon>
        <taxon>Stramenopiles</taxon>
        <taxon>Ochrophyta</taxon>
        <taxon>Bacillariophyta</taxon>
        <taxon>Mediophyceae</taxon>
        <taxon>Biddulphiophycidae</taxon>
        <taxon>Eupodiscales</taxon>
        <taxon>Odontellaceae</taxon>
        <taxon>Pseudictyota</taxon>
    </lineage>
</organism>
<feature type="transmembrane region" description="Helical" evidence="2">
    <location>
        <begin position="850"/>
        <end position="868"/>
    </location>
</feature>
<dbReference type="PANTHER" id="PTHR13018:SF5">
    <property type="entry name" value="RE44586P"/>
    <property type="match status" value="1"/>
</dbReference>
<sequence length="869" mass="99154">MEAMEVDEDPAAARRSTRSGYGRMSERSAWNIAAMSEKEMDEMMAQFTREDTDRRVKKSWSRIFVEKTLLKYKWYNPQRDDPDAPSLEKAWAYYEHITLARRFTGDQAMEGTLQRAEPGETSDTELYGAFRTPEAALNEWGIGVGIYFSTVRIMSIMFLLCGLINVYNIIYYRSEAYNGAGGQSGLILPLKGTAICTNREWVVCEDGCDRTDQSGWKYRQEQYATGIDPFTGNQLTFVQRTLCLGAQLPQGMINFASLIFLVLCFALLTWYQIKREVRFDEDKSTARDYSIKVCNPPPDAYDPDQWRDFFEQFSSKQVVFVTVALDNEPLLNALFLRRIFIDKLRRRLPEGVDMEDEEQVKREVDALLVQNESRERGCLERVCSCTVVPILRLFNFFLSADDLFERIKLWTDKVKEAQNRKYNVAEVYVTFETEEGQRAALAALSVSKLDLWRQNKNAVAPNALFRGKVLKVVEPAEPNSVRWQDLHVPIVKKYLLEFITFCIVIGLVIASGFAIDEARDVNLRFYGVCVSVFNFLIPNVAKLLMLLERHSTEGAVQKSMYFKITVFRWFNTVILTLIVTPFVDTLGGRSRDLLPSINTVLLTEMILTPCLRLLDIVGNIRKHILAPRSKTQEMMNLNFTGTIYNLGERYTDFTKVIFLVVFYSALNPNAFFIGFATLLIQYYVDKFCLMRIWASAPFIGTQLAVFSRRYFFTVALLLMAVVSSYFWAQFPSDNVCPCVRANSNSVSQGCRGGWSGSYDVMFGTGTTGTIEVTEDEGVIFCQQQIRRFEGFGFPAVSEVQEESEGEWMTESQEKLTDIYGWSSVVALAVFIAVVFGGAIINGVLSLCRGTYSVSMFFVSLLTRWLCLVF</sequence>
<reference evidence="3" key="1">
    <citation type="submission" date="2021-01" db="EMBL/GenBank/DDBJ databases">
        <authorList>
            <person name="Corre E."/>
            <person name="Pelletier E."/>
            <person name="Niang G."/>
            <person name="Scheremetjew M."/>
            <person name="Finn R."/>
            <person name="Kale V."/>
            <person name="Holt S."/>
            <person name="Cochrane G."/>
            <person name="Meng A."/>
            <person name="Brown T."/>
            <person name="Cohen L."/>
        </authorList>
    </citation>
    <scope>NUCLEOTIDE SEQUENCE</scope>
    <source>
        <strain evidence="3">CCMP147</strain>
    </source>
</reference>
<feature type="transmembrane region" description="Helical" evidence="2">
    <location>
        <begin position="494"/>
        <end position="513"/>
    </location>
</feature>
<keyword evidence="2" id="KW-0472">Membrane</keyword>
<feature type="transmembrane region" description="Helical" evidence="2">
    <location>
        <begin position="525"/>
        <end position="545"/>
    </location>
</feature>
<protein>
    <recommendedName>
        <fullName evidence="4">CSC1/OSCA1-like cytosolic domain-containing protein</fullName>
    </recommendedName>
</protein>
<evidence type="ECO:0008006" key="4">
    <source>
        <dbReference type="Google" id="ProtNLM"/>
    </source>
</evidence>
<feature type="transmembrane region" description="Helical" evidence="2">
    <location>
        <begin position="153"/>
        <end position="172"/>
    </location>
</feature>
<feature type="transmembrane region" description="Helical" evidence="2">
    <location>
        <begin position="566"/>
        <end position="583"/>
    </location>
</feature>
<feature type="transmembrane region" description="Helical" evidence="2">
    <location>
        <begin position="252"/>
        <end position="273"/>
    </location>
</feature>